<accession>A0A451AAI0</accession>
<dbReference type="EMBL" id="CAADFY010000344">
    <property type="protein sequence ID" value="VFK63040.1"/>
    <property type="molecule type" value="Genomic_DNA"/>
</dbReference>
<proteinExistence type="inferred from homology"/>
<dbReference type="InterPro" id="IPR009057">
    <property type="entry name" value="Homeodomain-like_sf"/>
</dbReference>
<evidence type="ECO:0000313" key="2">
    <source>
        <dbReference type="EMBL" id="VFK63040.1"/>
    </source>
</evidence>
<organism evidence="2">
    <name type="scientific">Candidatus Kentrum sp. TUN</name>
    <dbReference type="NCBI Taxonomy" id="2126343"/>
    <lineage>
        <taxon>Bacteria</taxon>
        <taxon>Pseudomonadati</taxon>
        <taxon>Pseudomonadota</taxon>
        <taxon>Gammaproteobacteria</taxon>
        <taxon>Candidatus Kentrum</taxon>
    </lineage>
</organism>
<gene>
    <name evidence="2" type="ORF">BECKTUN1418F_GA0071002_13442</name>
    <name evidence="3" type="ORF">BECKTUN1418F_GA0071002_13531</name>
</gene>
<dbReference type="Pfam" id="PF01527">
    <property type="entry name" value="HTH_Tnp_1"/>
    <property type="match status" value="1"/>
</dbReference>
<dbReference type="GO" id="GO:0006313">
    <property type="term" value="P:DNA transposition"/>
    <property type="evidence" value="ECO:0007669"/>
    <property type="project" value="InterPro"/>
</dbReference>
<evidence type="ECO:0000256" key="1">
    <source>
        <dbReference type="ARBA" id="ARBA00009964"/>
    </source>
</evidence>
<dbReference type="Gene3D" id="1.10.10.60">
    <property type="entry name" value="Homeodomain-like"/>
    <property type="match status" value="1"/>
</dbReference>
<sequence length="48" mass="5548">MPHYSEEFKEKLVREMMSPGGRSVSEIHQASGISENTLYSWKNKYGVE</sequence>
<protein>
    <submittedName>
        <fullName evidence="2">Transposase</fullName>
    </submittedName>
</protein>
<evidence type="ECO:0000313" key="3">
    <source>
        <dbReference type="EMBL" id="VFK63142.1"/>
    </source>
</evidence>
<name>A0A451AAI0_9GAMM</name>
<dbReference type="GO" id="GO:0003677">
    <property type="term" value="F:DNA binding"/>
    <property type="evidence" value="ECO:0007669"/>
    <property type="project" value="InterPro"/>
</dbReference>
<comment type="similarity">
    <text evidence="1">Belongs to the transposase 8 family.</text>
</comment>
<dbReference type="InterPro" id="IPR002514">
    <property type="entry name" value="Transposase_8"/>
</dbReference>
<reference evidence="2" key="1">
    <citation type="submission" date="2019-02" db="EMBL/GenBank/DDBJ databases">
        <authorList>
            <person name="Gruber-Vodicka R. H."/>
            <person name="Seah K. B. B."/>
        </authorList>
    </citation>
    <scope>NUCLEOTIDE SEQUENCE</scope>
    <source>
        <strain evidence="2">BECK_BY3</strain>
    </source>
</reference>
<dbReference type="AlphaFoldDB" id="A0A451AAI0"/>
<dbReference type="EMBL" id="CAADFY010000353">
    <property type="protein sequence ID" value="VFK63142.1"/>
    <property type="molecule type" value="Genomic_DNA"/>
</dbReference>
<dbReference type="GO" id="GO:0004803">
    <property type="term" value="F:transposase activity"/>
    <property type="evidence" value="ECO:0007669"/>
    <property type="project" value="InterPro"/>
</dbReference>
<dbReference type="SUPFAM" id="SSF46689">
    <property type="entry name" value="Homeodomain-like"/>
    <property type="match status" value="1"/>
</dbReference>